<evidence type="ECO:0000313" key="8">
    <source>
        <dbReference type="Proteomes" id="UP001218188"/>
    </source>
</evidence>
<evidence type="ECO:0000256" key="3">
    <source>
        <dbReference type="ARBA" id="ARBA00022989"/>
    </source>
</evidence>
<evidence type="ECO:0000256" key="4">
    <source>
        <dbReference type="ARBA" id="ARBA00023136"/>
    </source>
</evidence>
<feature type="transmembrane region" description="Helical" evidence="6">
    <location>
        <begin position="83"/>
        <end position="102"/>
    </location>
</feature>
<evidence type="ECO:0000256" key="6">
    <source>
        <dbReference type="SAM" id="Phobius"/>
    </source>
</evidence>
<feature type="region of interest" description="Disordered" evidence="5">
    <location>
        <begin position="29"/>
        <end position="63"/>
    </location>
</feature>
<sequence length="310" mass="33779">MSDNTFIPPSYAQTANYAQNYAYTPTHNPQNSVSLSTLHDDPSTFDDDEPMISRTLSRTPSPTPSEFNLLNGIKEKRTPTQIIVRYAVIAVLLATTIVISIEHEKIINALAPATNWLASHKAGPFIVIALLVVLTFPPLFGGEIVATVAALAWSLPVAFCIVAAGTLLGEVANFLYAFTMSYGLLAHVVRKGGFLVVLVVRYSAIPPHFATTVFATVGISFWVFGAAAVLSLPKTFVAVYVGYAMRPENEHNSQSQKVERIILVIGVIITIGAVIWIRREEQQAKPAFIYARRKARQGKLNSGNQKAPIV</sequence>
<dbReference type="GO" id="GO:0012505">
    <property type="term" value="C:endomembrane system"/>
    <property type="evidence" value="ECO:0007669"/>
    <property type="project" value="UniProtKB-SubCell"/>
</dbReference>
<keyword evidence="2 6" id="KW-0812">Transmembrane</keyword>
<protein>
    <recommendedName>
        <fullName evidence="9">Golgi apparatus membrane protein TVP38</fullName>
    </recommendedName>
</protein>
<dbReference type="EMBL" id="JARJCM010000212">
    <property type="protein sequence ID" value="KAJ7022320.1"/>
    <property type="molecule type" value="Genomic_DNA"/>
</dbReference>
<accession>A0AAD6S7J2</accession>
<dbReference type="InterPro" id="IPR051076">
    <property type="entry name" value="Golgi_membrane_TVP38/TMEM64"/>
</dbReference>
<dbReference type="PANTHER" id="PTHR47549">
    <property type="entry name" value="GOLGI APPARATUS MEMBRANE PROTEIN TVP38-RELATED"/>
    <property type="match status" value="1"/>
</dbReference>
<comment type="subcellular location">
    <subcellularLocation>
        <location evidence="1">Endomembrane system</location>
        <topology evidence="1">Multi-pass membrane protein</topology>
    </subcellularLocation>
</comment>
<keyword evidence="4 6" id="KW-0472">Membrane</keyword>
<evidence type="ECO:0008006" key="9">
    <source>
        <dbReference type="Google" id="ProtNLM"/>
    </source>
</evidence>
<evidence type="ECO:0000256" key="2">
    <source>
        <dbReference type="ARBA" id="ARBA00022692"/>
    </source>
</evidence>
<evidence type="ECO:0000256" key="1">
    <source>
        <dbReference type="ARBA" id="ARBA00004127"/>
    </source>
</evidence>
<feature type="compositionally biased region" description="Polar residues" evidence="5">
    <location>
        <begin position="54"/>
        <end position="63"/>
    </location>
</feature>
<comment type="caution">
    <text evidence="7">The sequence shown here is derived from an EMBL/GenBank/DDBJ whole genome shotgun (WGS) entry which is preliminary data.</text>
</comment>
<dbReference type="Proteomes" id="UP001218188">
    <property type="component" value="Unassembled WGS sequence"/>
</dbReference>
<evidence type="ECO:0000256" key="5">
    <source>
        <dbReference type="SAM" id="MobiDB-lite"/>
    </source>
</evidence>
<gene>
    <name evidence="7" type="ORF">C8F04DRAFT_1138424</name>
</gene>
<dbReference type="AlphaFoldDB" id="A0AAD6S7J2"/>
<keyword evidence="3 6" id="KW-1133">Transmembrane helix</keyword>
<name>A0AAD6S7J2_9AGAR</name>
<reference evidence="7" key="1">
    <citation type="submission" date="2023-03" db="EMBL/GenBank/DDBJ databases">
        <title>Massive genome expansion in bonnet fungi (Mycena s.s.) driven by repeated elements and novel gene families across ecological guilds.</title>
        <authorList>
            <consortium name="Lawrence Berkeley National Laboratory"/>
            <person name="Harder C.B."/>
            <person name="Miyauchi S."/>
            <person name="Viragh M."/>
            <person name="Kuo A."/>
            <person name="Thoen E."/>
            <person name="Andreopoulos B."/>
            <person name="Lu D."/>
            <person name="Skrede I."/>
            <person name="Drula E."/>
            <person name="Henrissat B."/>
            <person name="Morin E."/>
            <person name="Kohler A."/>
            <person name="Barry K."/>
            <person name="LaButti K."/>
            <person name="Morin E."/>
            <person name="Salamov A."/>
            <person name="Lipzen A."/>
            <person name="Mereny Z."/>
            <person name="Hegedus B."/>
            <person name="Baldrian P."/>
            <person name="Stursova M."/>
            <person name="Weitz H."/>
            <person name="Taylor A."/>
            <person name="Grigoriev I.V."/>
            <person name="Nagy L.G."/>
            <person name="Martin F."/>
            <person name="Kauserud H."/>
        </authorList>
    </citation>
    <scope>NUCLEOTIDE SEQUENCE</scope>
    <source>
        <strain evidence="7">CBHHK200</strain>
    </source>
</reference>
<dbReference type="PANTHER" id="PTHR47549:SF2">
    <property type="entry name" value="GOLGI APPARATUS MEMBRANE PROTEIN TVP38"/>
    <property type="match status" value="1"/>
</dbReference>
<feature type="transmembrane region" description="Helical" evidence="6">
    <location>
        <begin position="148"/>
        <end position="168"/>
    </location>
</feature>
<keyword evidence="8" id="KW-1185">Reference proteome</keyword>
<organism evidence="7 8">
    <name type="scientific">Mycena alexandri</name>
    <dbReference type="NCBI Taxonomy" id="1745969"/>
    <lineage>
        <taxon>Eukaryota</taxon>
        <taxon>Fungi</taxon>
        <taxon>Dikarya</taxon>
        <taxon>Basidiomycota</taxon>
        <taxon>Agaricomycotina</taxon>
        <taxon>Agaricomycetes</taxon>
        <taxon>Agaricomycetidae</taxon>
        <taxon>Agaricales</taxon>
        <taxon>Marasmiineae</taxon>
        <taxon>Mycenaceae</taxon>
        <taxon>Mycena</taxon>
    </lineage>
</organism>
<evidence type="ECO:0000313" key="7">
    <source>
        <dbReference type="EMBL" id="KAJ7022320.1"/>
    </source>
</evidence>
<feature type="transmembrane region" description="Helical" evidence="6">
    <location>
        <begin position="212"/>
        <end position="241"/>
    </location>
</feature>
<feature type="transmembrane region" description="Helical" evidence="6">
    <location>
        <begin position="261"/>
        <end position="277"/>
    </location>
</feature>
<feature type="transmembrane region" description="Helical" evidence="6">
    <location>
        <begin position="122"/>
        <end position="141"/>
    </location>
</feature>
<proteinExistence type="predicted"/>